<evidence type="ECO:0000256" key="1">
    <source>
        <dbReference type="SAM" id="Phobius"/>
    </source>
</evidence>
<feature type="transmembrane region" description="Helical" evidence="1">
    <location>
        <begin position="30"/>
        <end position="47"/>
    </location>
</feature>
<sequence length="53" mass="5874">MKKETKINILILMNLIFVALTLLALITGRILVTLVGIICVINGLLALKRVKEE</sequence>
<keyword evidence="1" id="KW-0812">Transmembrane</keyword>
<protein>
    <submittedName>
        <fullName evidence="2">Ubiquinone biosynthesis protein UbiA</fullName>
    </submittedName>
</protein>
<dbReference type="EMBL" id="DUJR01000024">
    <property type="protein sequence ID" value="HII59853.1"/>
    <property type="molecule type" value="Genomic_DNA"/>
</dbReference>
<accession>A0A832W6K9</accession>
<keyword evidence="1" id="KW-1133">Transmembrane helix</keyword>
<gene>
    <name evidence="2" type="ORF">HA335_04670</name>
</gene>
<evidence type="ECO:0000313" key="2">
    <source>
        <dbReference type="EMBL" id="HII59853.1"/>
    </source>
</evidence>
<keyword evidence="2" id="KW-0830">Ubiquinone</keyword>
<feature type="transmembrane region" description="Helical" evidence="1">
    <location>
        <begin position="7"/>
        <end position="24"/>
    </location>
</feature>
<keyword evidence="1" id="KW-0472">Membrane</keyword>
<dbReference type="Proteomes" id="UP000645676">
    <property type="component" value="Unassembled WGS sequence"/>
</dbReference>
<evidence type="ECO:0000313" key="3">
    <source>
        <dbReference type="Proteomes" id="UP000645676"/>
    </source>
</evidence>
<name>A0A832W6K9_9EURY</name>
<reference evidence="2" key="1">
    <citation type="journal article" date="2020" name="bioRxiv">
        <title>A rank-normalized archaeal taxonomy based on genome phylogeny resolves widespread incomplete and uneven classifications.</title>
        <authorList>
            <person name="Rinke C."/>
            <person name="Chuvochina M."/>
            <person name="Mussig A.J."/>
            <person name="Chaumeil P.-A."/>
            <person name="Waite D.W."/>
            <person name="Whitman W.B."/>
            <person name="Parks D.H."/>
            <person name="Hugenholtz P."/>
        </authorList>
    </citation>
    <scope>NUCLEOTIDE SEQUENCE</scope>
    <source>
        <strain evidence="2">UBA8849</strain>
    </source>
</reference>
<dbReference type="RefSeq" id="WP_064496813.1">
    <property type="nucleotide sequence ID" value="NC_000909.1"/>
</dbReference>
<organism evidence="2 3">
    <name type="scientific">Methanocaldococcus jannaschii</name>
    <dbReference type="NCBI Taxonomy" id="2190"/>
    <lineage>
        <taxon>Archaea</taxon>
        <taxon>Methanobacteriati</taxon>
        <taxon>Methanobacteriota</taxon>
        <taxon>Methanomada group</taxon>
        <taxon>Methanococci</taxon>
        <taxon>Methanococcales</taxon>
        <taxon>Methanocaldococcaceae</taxon>
        <taxon>Methanocaldococcus</taxon>
    </lineage>
</organism>
<proteinExistence type="predicted"/>
<dbReference type="AlphaFoldDB" id="A0A832W6K9"/>
<comment type="caution">
    <text evidence="2">The sequence shown here is derived from an EMBL/GenBank/DDBJ whole genome shotgun (WGS) entry which is preliminary data.</text>
</comment>